<evidence type="ECO:0000313" key="2">
    <source>
        <dbReference type="EMBL" id="KAI0523444.1"/>
    </source>
</evidence>
<dbReference type="AlphaFoldDB" id="A0A8T3BWU8"/>
<evidence type="ECO:0008006" key="4">
    <source>
        <dbReference type="Google" id="ProtNLM"/>
    </source>
</evidence>
<organism evidence="2 3">
    <name type="scientific">Dendrobium nobile</name>
    <name type="common">Orchid</name>
    <dbReference type="NCBI Taxonomy" id="94219"/>
    <lineage>
        <taxon>Eukaryota</taxon>
        <taxon>Viridiplantae</taxon>
        <taxon>Streptophyta</taxon>
        <taxon>Embryophyta</taxon>
        <taxon>Tracheophyta</taxon>
        <taxon>Spermatophyta</taxon>
        <taxon>Magnoliopsida</taxon>
        <taxon>Liliopsida</taxon>
        <taxon>Asparagales</taxon>
        <taxon>Orchidaceae</taxon>
        <taxon>Epidendroideae</taxon>
        <taxon>Malaxideae</taxon>
        <taxon>Dendrobiinae</taxon>
        <taxon>Dendrobium</taxon>
    </lineage>
</organism>
<dbReference type="OrthoDB" id="1934635at2759"/>
<proteinExistence type="predicted"/>
<accession>A0A8T3BWU8</accession>
<sequence>MVGRNGRHLQANLQEPSDSEDEPPPVRGYDPRESSEEEIANRYVADYPRNRRRANYQHYPDKFKAKLDIPFFDGHLHIEDFLDWEKAVENFFDYMEIEPDKQVKYVACRLKGGASAWWEQTLQMKLREARGAEEQTFY</sequence>
<evidence type="ECO:0000256" key="1">
    <source>
        <dbReference type="SAM" id="MobiDB-lite"/>
    </source>
</evidence>
<evidence type="ECO:0000313" key="3">
    <source>
        <dbReference type="Proteomes" id="UP000829196"/>
    </source>
</evidence>
<dbReference type="Proteomes" id="UP000829196">
    <property type="component" value="Unassembled WGS sequence"/>
</dbReference>
<keyword evidence="3" id="KW-1185">Reference proteome</keyword>
<protein>
    <recommendedName>
        <fullName evidence="4">Retrotransposon gag domain-containing protein</fullName>
    </recommendedName>
</protein>
<name>A0A8T3BWU8_DENNO</name>
<feature type="region of interest" description="Disordered" evidence="1">
    <location>
        <begin position="1"/>
        <end position="40"/>
    </location>
</feature>
<comment type="caution">
    <text evidence="2">The sequence shown here is derived from an EMBL/GenBank/DDBJ whole genome shotgun (WGS) entry which is preliminary data.</text>
</comment>
<reference evidence="2" key="1">
    <citation type="journal article" date="2022" name="Front. Genet.">
        <title>Chromosome-Scale Assembly of the Dendrobium nobile Genome Provides Insights Into the Molecular Mechanism of the Biosynthesis of the Medicinal Active Ingredient of Dendrobium.</title>
        <authorList>
            <person name="Xu Q."/>
            <person name="Niu S.-C."/>
            <person name="Li K.-L."/>
            <person name="Zheng P.-J."/>
            <person name="Zhang X.-J."/>
            <person name="Jia Y."/>
            <person name="Liu Y."/>
            <person name="Niu Y.-X."/>
            <person name="Yu L.-H."/>
            <person name="Chen D.-F."/>
            <person name="Zhang G.-Q."/>
        </authorList>
    </citation>
    <scope>NUCLEOTIDE SEQUENCE</scope>
    <source>
        <tissue evidence="2">Leaf</tissue>
    </source>
</reference>
<gene>
    <name evidence="2" type="ORF">KFK09_005839</name>
</gene>
<dbReference type="EMBL" id="JAGYWB010000005">
    <property type="protein sequence ID" value="KAI0523444.1"/>
    <property type="molecule type" value="Genomic_DNA"/>
</dbReference>